<dbReference type="EMBL" id="CAXAMM010023558">
    <property type="protein sequence ID" value="CAK9053805.1"/>
    <property type="molecule type" value="Genomic_DNA"/>
</dbReference>
<dbReference type="PROSITE" id="PS50089">
    <property type="entry name" value="ZF_RING_2"/>
    <property type="match status" value="1"/>
</dbReference>
<dbReference type="InterPro" id="IPR006703">
    <property type="entry name" value="G_AIG1"/>
</dbReference>
<proteinExistence type="predicted"/>
<comment type="caution">
    <text evidence="1">The sequence shown here is derived from an EMBL/GenBank/DDBJ whole genome shotgun (WGS) entry which is preliminary data.</text>
</comment>
<dbReference type="Gene3D" id="3.30.40.10">
    <property type="entry name" value="Zinc/RING finger domain, C3HC4 (zinc finger)"/>
    <property type="match status" value="1"/>
</dbReference>
<accession>A0ABP0MQP0</accession>
<dbReference type="SMART" id="SM00184">
    <property type="entry name" value="RING"/>
    <property type="match status" value="1"/>
</dbReference>
<dbReference type="Proteomes" id="UP001642464">
    <property type="component" value="Unassembled WGS sequence"/>
</dbReference>
<name>A0ABP0MQP0_9DINO</name>
<evidence type="ECO:0000313" key="2">
    <source>
        <dbReference type="Proteomes" id="UP001642464"/>
    </source>
</evidence>
<organism evidence="1 2">
    <name type="scientific">Durusdinium trenchii</name>
    <dbReference type="NCBI Taxonomy" id="1381693"/>
    <lineage>
        <taxon>Eukaryota</taxon>
        <taxon>Sar</taxon>
        <taxon>Alveolata</taxon>
        <taxon>Dinophyceae</taxon>
        <taxon>Suessiales</taxon>
        <taxon>Symbiodiniaceae</taxon>
        <taxon>Durusdinium</taxon>
    </lineage>
</organism>
<reference evidence="1 2" key="1">
    <citation type="submission" date="2024-02" db="EMBL/GenBank/DDBJ databases">
        <authorList>
            <person name="Chen Y."/>
            <person name="Shah S."/>
            <person name="Dougan E. K."/>
            <person name="Thang M."/>
            <person name="Chan C."/>
        </authorList>
    </citation>
    <scope>NUCLEOTIDE SEQUENCE [LARGE SCALE GENOMIC DNA]</scope>
</reference>
<evidence type="ECO:0000313" key="1">
    <source>
        <dbReference type="EMBL" id="CAK9053805.1"/>
    </source>
</evidence>
<dbReference type="InterPro" id="IPR027417">
    <property type="entry name" value="P-loop_NTPase"/>
</dbReference>
<dbReference type="Gene3D" id="3.40.50.300">
    <property type="entry name" value="P-loop containing nucleotide triphosphate hydrolases"/>
    <property type="match status" value="1"/>
</dbReference>
<gene>
    <name evidence="1" type="ORF">SCF082_LOCUS29277</name>
</gene>
<dbReference type="InterPro" id="IPR001841">
    <property type="entry name" value="Znf_RING"/>
</dbReference>
<dbReference type="Pfam" id="PF04548">
    <property type="entry name" value="AIG1"/>
    <property type="match status" value="1"/>
</dbReference>
<protein>
    <submittedName>
        <fullName evidence="1">Uncharacterized protein</fullName>
    </submittedName>
</protein>
<dbReference type="InterPro" id="IPR013083">
    <property type="entry name" value="Znf_RING/FYVE/PHD"/>
</dbReference>
<keyword evidence="2" id="KW-1185">Reference proteome</keyword>
<dbReference type="SUPFAM" id="SSF57850">
    <property type="entry name" value="RING/U-box"/>
    <property type="match status" value="1"/>
</dbReference>
<sequence length="242" mass="26872">MNRGWALLDTVGVGDPELGQEQILGNIRNLIKHTSKGVHSVVVVMKMGRASNASRANAHVLNHLFRDADILSQGVLVLTHWEGELGNEDNDLEEWLKGDEEMTAYCRSFAKVILTNNQLQGRGAYPECREKCLEQLRQHVETQTDKIKAKPVTFWDVVKSLLERFGDKLWGGALSMKSFVLGCGSADVPTYCGDCSVCLQPMELAHACKLACNHTFHGKCVDGQEFCPLCRASAATVWQFCF</sequence>